<dbReference type="InterPro" id="IPR000673">
    <property type="entry name" value="Sig_transdc_resp-reg_Me-estase"/>
</dbReference>
<name>A0A3B1DF13_9ZZZZ</name>
<dbReference type="AlphaFoldDB" id="A0A3B1DF13"/>
<dbReference type="EMBL" id="UOGL01000494">
    <property type="protein sequence ID" value="VAX40929.1"/>
    <property type="molecule type" value="Genomic_DNA"/>
</dbReference>
<evidence type="ECO:0000259" key="5">
    <source>
        <dbReference type="PROSITE" id="PS50122"/>
    </source>
</evidence>
<protein>
    <recommendedName>
        <fullName evidence="2">protein-glutamate methylesterase</fullName>
        <ecNumber evidence="2">3.1.1.61</ecNumber>
    </recommendedName>
</protein>
<dbReference type="SMART" id="SM00448">
    <property type="entry name" value="REC"/>
    <property type="match status" value="1"/>
</dbReference>
<dbReference type="Pfam" id="PF01339">
    <property type="entry name" value="CheB_methylest"/>
    <property type="match status" value="1"/>
</dbReference>
<dbReference type="SUPFAM" id="SSF52738">
    <property type="entry name" value="Methylesterase CheB, C-terminal domain"/>
    <property type="match status" value="1"/>
</dbReference>
<keyword evidence="1 6" id="KW-0378">Hydrolase</keyword>
<dbReference type="InterPro" id="IPR011006">
    <property type="entry name" value="CheY-like_superfamily"/>
</dbReference>
<dbReference type="EC" id="3.1.1.61" evidence="2"/>
<dbReference type="InterPro" id="IPR001789">
    <property type="entry name" value="Sig_transdc_resp-reg_receiver"/>
</dbReference>
<evidence type="ECO:0000256" key="2">
    <source>
        <dbReference type="ARBA" id="ARBA00039140"/>
    </source>
</evidence>
<dbReference type="PROSITE" id="PS50110">
    <property type="entry name" value="RESPONSE_REGULATORY"/>
    <property type="match status" value="1"/>
</dbReference>
<reference evidence="6" key="1">
    <citation type="submission" date="2018-06" db="EMBL/GenBank/DDBJ databases">
        <authorList>
            <person name="Zhirakovskaya E."/>
        </authorList>
    </citation>
    <scope>NUCLEOTIDE SEQUENCE</scope>
</reference>
<dbReference type="Pfam" id="PF00072">
    <property type="entry name" value="Response_reg"/>
    <property type="match status" value="1"/>
</dbReference>
<dbReference type="PIRSF" id="PIRSF000876">
    <property type="entry name" value="RR_chemtxs_CheB"/>
    <property type="match status" value="1"/>
</dbReference>
<evidence type="ECO:0000256" key="3">
    <source>
        <dbReference type="ARBA" id="ARBA00048267"/>
    </source>
</evidence>
<evidence type="ECO:0000313" key="6">
    <source>
        <dbReference type="EMBL" id="VAX40929.1"/>
    </source>
</evidence>
<dbReference type="GO" id="GO:0000156">
    <property type="term" value="F:phosphorelay response regulator activity"/>
    <property type="evidence" value="ECO:0007669"/>
    <property type="project" value="InterPro"/>
</dbReference>
<feature type="domain" description="CheB-type methylesterase" evidence="5">
    <location>
        <begin position="166"/>
        <end position="359"/>
    </location>
</feature>
<dbReference type="PROSITE" id="PS50122">
    <property type="entry name" value="CHEB"/>
    <property type="match status" value="1"/>
</dbReference>
<dbReference type="NCBIfam" id="NF001965">
    <property type="entry name" value="PRK00742.1"/>
    <property type="match status" value="1"/>
</dbReference>
<sequence length="363" mass="39138">MSDYIDVLLVDDSAVVRGLLARALETDPSICISGTAMHGEAALRWMESHPVHVVVLDVEMPVMDGLTALQKIQELYPDVHCIMASSLTFGGAETTVKALSLGAAGCIAKPVANSVAESVKQLTQELVPLVKALGESCLSKKTAPETISREPDKRAYAPTATQVKQPLVPPKILAIGSSTGGPQALREVLTGLPKDFSLPIFITQHMPPMFTPMLAQHIEKDTGRPCAEGTDGGIIENGHTYIAPGDFHMTIDKQDGRMIMRLNQEPQEHFCRPSVNPMFRTISEWYGKGVLGVMLTGMGDDGIEGTQQLVDNGGYMIAQDEESSVVWGMPGAVARKDLAHQVLPLKKIASSILHLTQQEVARI</sequence>
<dbReference type="CDD" id="cd17541">
    <property type="entry name" value="REC_CheB-like"/>
    <property type="match status" value="1"/>
</dbReference>
<evidence type="ECO:0000259" key="4">
    <source>
        <dbReference type="PROSITE" id="PS50110"/>
    </source>
</evidence>
<dbReference type="CDD" id="cd16432">
    <property type="entry name" value="CheB_Rec"/>
    <property type="match status" value="1"/>
</dbReference>
<gene>
    <name evidence="6" type="ORF">MNBD_PLANCTO02-1581</name>
</gene>
<dbReference type="InterPro" id="IPR035909">
    <property type="entry name" value="CheB_C"/>
</dbReference>
<dbReference type="GO" id="GO:0006935">
    <property type="term" value="P:chemotaxis"/>
    <property type="evidence" value="ECO:0007669"/>
    <property type="project" value="InterPro"/>
</dbReference>
<feature type="domain" description="Response regulatory" evidence="4">
    <location>
        <begin position="6"/>
        <end position="124"/>
    </location>
</feature>
<organism evidence="6">
    <name type="scientific">hydrothermal vent metagenome</name>
    <dbReference type="NCBI Taxonomy" id="652676"/>
    <lineage>
        <taxon>unclassified sequences</taxon>
        <taxon>metagenomes</taxon>
        <taxon>ecological metagenomes</taxon>
    </lineage>
</organism>
<dbReference type="GO" id="GO:0005737">
    <property type="term" value="C:cytoplasm"/>
    <property type="evidence" value="ECO:0007669"/>
    <property type="project" value="InterPro"/>
</dbReference>
<proteinExistence type="inferred from homology"/>
<evidence type="ECO:0000256" key="1">
    <source>
        <dbReference type="ARBA" id="ARBA00022801"/>
    </source>
</evidence>
<dbReference type="SUPFAM" id="SSF52172">
    <property type="entry name" value="CheY-like"/>
    <property type="match status" value="1"/>
</dbReference>
<dbReference type="GO" id="GO:0008984">
    <property type="term" value="F:protein-glutamate methylesterase activity"/>
    <property type="evidence" value="ECO:0007669"/>
    <property type="project" value="UniProtKB-EC"/>
</dbReference>
<comment type="catalytic activity">
    <reaction evidence="3">
        <text>[protein]-L-glutamate 5-O-methyl ester + H2O = L-glutamyl-[protein] + methanol + H(+)</text>
        <dbReference type="Rhea" id="RHEA:23236"/>
        <dbReference type="Rhea" id="RHEA-COMP:10208"/>
        <dbReference type="Rhea" id="RHEA-COMP:10311"/>
        <dbReference type="ChEBI" id="CHEBI:15377"/>
        <dbReference type="ChEBI" id="CHEBI:15378"/>
        <dbReference type="ChEBI" id="CHEBI:17790"/>
        <dbReference type="ChEBI" id="CHEBI:29973"/>
        <dbReference type="ChEBI" id="CHEBI:82795"/>
        <dbReference type="EC" id="3.1.1.61"/>
    </reaction>
</comment>
<dbReference type="InterPro" id="IPR008248">
    <property type="entry name" value="CheB-like"/>
</dbReference>
<dbReference type="Gene3D" id="3.40.50.180">
    <property type="entry name" value="Methylesterase CheB, C-terminal domain"/>
    <property type="match status" value="1"/>
</dbReference>
<dbReference type="PANTHER" id="PTHR42872">
    <property type="entry name" value="PROTEIN-GLUTAMATE METHYLESTERASE/PROTEIN-GLUTAMINE GLUTAMINASE"/>
    <property type="match status" value="1"/>
</dbReference>
<accession>A0A3B1DF13</accession>
<dbReference type="Gene3D" id="3.40.50.2300">
    <property type="match status" value="1"/>
</dbReference>
<dbReference type="HAMAP" id="MF_00099">
    <property type="entry name" value="CheB_chemtxs"/>
    <property type="match status" value="1"/>
</dbReference>
<dbReference type="PANTHER" id="PTHR42872:SF3">
    <property type="entry name" value="PROTEIN-GLUTAMATE METHYLESTERASE_PROTEIN-GLUTAMINE GLUTAMINASE 1"/>
    <property type="match status" value="1"/>
</dbReference>